<gene>
    <name evidence="2" type="ORF">ME7_01237</name>
</gene>
<dbReference type="AlphaFoldDB" id="J0PQW2"/>
<reference evidence="2 3" key="1">
    <citation type="submission" date="2012-03" db="EMBL/GenBank/DDBJ databases">
        <title>The Genome Sequence of Bartonella birtlesii LL-WM9.</title>
        <authorList>
            <consortium name="The Broad Institute Genome Sequencing Platform"/>
            <consortium name="The Broad Institute Genome Sequencing Center for Infectious Disease"/>
            <person name="Feldgarden M."/>
            <person name="Kirby J."/>
            <person name="Kosoy M."/>
            <person name="Birtles R."/>
            <person name="Probert W.S."/>
            <person name="Chiaraviglio L."/>
            <person name="Young S.K."/>
            <person name="Zeng Q."/>
            <person name="Gargeya S."/>
            <person name="Fitzgerald M."/>
            <person name="Haas B."/>
            <person name="Abouelleil A."/>
            <person name="Alvarado L."/>
            <person name="Arachchi H.M."/>
            <person name="Berlin A."/>
            <person name="Chapman S.B."/>
            <person name="Gearin G."/>
            <person name="Goldberg J."/>
            <person name="Griggs A."/>
            <person name="Gujja S."/>
            <person name="Hansen M."/>
            <person name="Heiman D."/>
            <person name="Howarth C."/>
            <person name="Larimer J."/>
            <person name="Lui A."/>
            <person name="MacDonald P.J.P."/>
            <person name="McCowen C."/>
            <person name="Montmayeur A."/>
            <person name="Murphy C."/>
            <person name="Neiman D."/>
            <person name="Pearson M."/>
            <person name="Priest M."/>
            <person name="Roberts A."/>
            <person name="Saif S."/>
            <person name="Shea T."/>
            <person name="Sisk P."/>
            <person name="Stolte C."/>
            <person name="Sykes S."/>
            <person name="Wortman J."/>
            <person name="Nusbaum C."/>
            <person name="Birren B."/>
        </authorList>
    </citation>
    <scope>NUCLEOTIDE SEQUENCE [LARGE SCALE GENOMIC DNA]</scope>
    <source>
        <strain evidence="2 3">LL-WM9</strain>
    </source>
</reference>
<accession>J0PQW2</accession>
<evidence type="ECO:0000256" key="1">
    <source>
        <dbReference type="SAM" id="SignalP"/>
    </source>
</evidence>
<feature type="signal peptide" evidence="1">
    <location>
        <begin position="1"/>
        <end position="26"/>
    </location>
</feature>
<dbReference type="SUPFAM" id="SSF51126">
    <property type="entry name" value="Pectin lyase-like"/>
    <property type="match status" value="3"/>
</dbReference>
<organism evidence="2 3">
    <name type="scientific">Bartonella birtlesii LL-WM9</name>
    <dbReference type="NCBI Taxonomy" id="1094552"/>
    <lineage>
        <taxon>Bacteria</taxon>
        <taxon>Pseudomonadati</taxon>
        <taxon>Pseudomonadota</taxon>
        <taxon>Alphaproteobacteria</taxon>
        <taxon>Hyphomicrobiales</taxon>
        <taxon>Bartonellaceae</taxon>
        <taxon>Bartonella</taxon>
    </lineage>
</organism>
<evidence type="ECO:0000313" key="3">
    <source>
        <dbReference type="Proteomes" id="UP000008748"/>
    </source>
</evidence>
<proteinExistence type="predicted"/>
<dbReference type="Proteomes" id="UP000008748">
    <property type="component" value="Unassembled WGS sequence"/>
</dbReference>
<sequence>MYKKFLLSSIATVMIVLFNTQLSAYAKSLKVSDGKTVTIYGETYDTLHAKNGSKIVGKHLTVTHSNLSHNVYAITAEGSNTAIELLDDTTIKGTASDILYGLEAKDGATLKMIGGTITVSHIGASFSNSKSDKNKLKNVKISSSKNKKTLITGIVTDKESNLTLENITVTQAKNGIAAYNQSQITIVGGSFEGKDVGVYSGNGSNITLTSSKKSNIQVTSSSSNGKGLYTNGLHSTITMTGGKVSGELALIAENGGHIKVTDVALTTNEHGSEVTDVPTIGAGVNSANSMIELYGNTTIKNAAFGLMASNGGVIKMIGGTITISKTGVGLVNSKSAENKLENVTISTGKEKNSDKGILLEKESRLTLKNVKVTQTGNSVIANNRSNITISGGSFDSSYATICAQNGSSITLTDNAQITSHDEAGLYARDSKSTITMTTGSVTGKFTALEADIGGHITVTNVALKSTNNSGDIATGAAASGPNSVVELLGNTTISDVKTGIDAQNDSTIKMIGGTITSSEAGVHLLKNKSNNKLKDVTILSSKGNTLLNAIIARKSAITLENVTIPQAINSIVSSDNSQITVSGGSFNAKSAAISAINGSIITLTDNAQITSSDNSGLYVKDSKSTITITGGIIKGKTTALNTENGGHIKATNVTLTTADSNGSGAKSQDVGSLVELYGNTTIKNAVVGLYAQNSGMIKMIGGTVIAENSAFVVDNNGYIDVTDVSATAEDRGIAFAKSKNNKTSEINLINTKLHIKNGTGINANESIGKANLKNSEIRANILLVTKDSAKKNNFILTLNADHSILEGSVNTEKKFKTIFDLQNHTKWILKTSTNAKSQNEKSLDIAQRARSDISVLSLNNSSIVFKEPTEEHYHTLHIGSGRPNTTKVYKAKGKAEIHFNIEWSDSAAINKQKADHLLIHGDVLGTTLVYVTDHLKKNNIKVNTSTPSDIHGFSLIKVFGKASQNSFKLANGYITISGSPYKYILKAYAPTSNHRKTNTKQNFLKENKNFWDFRLQPVLLDSN</sequence>
<protein>
    <submittedName>
        <fullName evidence="2">Uncharacterized protein</fullName>
    </submittedName>
</protein>
<keyword evidence="1" id="KW-0732">Signal</keyword>
<feature type="chain" id="PRO_5003737620" evidence="1">
    <location>
        <begin position="27"/>
        <end position="1023"/>
    </location>
</feature>
<dbReference type="PATRIC" id="fig|1094552.3.peg.1385"/>
<dbReference type="EMBL" id="AIMC01000032">
    <property type="protein sequence ID" value="EJF74866.1"/>
    <property type="molecule type" value="Genomic_DNA"/>
</dbReference>
<dbReference type="HOGENOM" id="CLU_295548_0_0_5"/>
<dbReference type="Gene3D" id="2.160.20.20">
    <property type="match status" value="2"/>
</dbReference>
<dbReference type="RefSeq" id="WP_006590154.1">
    <property type="nucleotide sequence ID" value="NZ_JH725078.1"/>
</dbReference>
<dbReference type="InterPro" id="IPR012332">
    <property type="entry name" value="Autotransporter_pectin_lyase_C"/>
</dbReference>
<evidence type="ECO:0000313" key="2">
    <source>
        <dbReference type="EMBL" id="EJF74866.1"/>
    </source>
</evidence>
<dbReference type="InterPro" id="IPR011050">
    <property type="entry name" value="Pectin_lyase_fold/virulence"/>
</dbReference>
<name>J0PQW2_9HYPH</name>
<comment type="caution">
    <text evidence="2">The sequence shown here is derived from an EMBL/GenBank/DDBJ whole genome shotgun (WGS) entry which is preliminary data.</text>
</comment>
<keyword evidence="3" id="KW-1185">Reference proteome</keyword>